<dbReference type="Proteomes" id="UP000010552">
    <property type="component" value="Unassembled WGS sequence"/>
</dbReference>
<feature type="region of interest" description="Disordered" evidence="2">
    <location>
        <begin position="664"/>
        <end position="686"/>
    </location>
</feature>
<dbReference type="FunCoup" id="L5KC08">
    <property type="interactions" value="413"/>
</dbReference>
<feature type="compositionally biased region" description="Basic and acidic residues" evidence="2">
    <location>
        <begin position="377"/>
        <end position="397"/>
    </location>
</feature>
<keyword evidence="1" id="KW-0175">Coiled coil</keyword>
<feature type="compositionally biased region" description="Polar residues" evidence="2">
    <location>
        <begin position="134"/>
        <end position="147"/>
    </location>
</feature>
<dbReference type="SMART" id="SM01203">
    <property type="entry name" value="DUF3585"/>
    <property type="match status" value="1"/>
</dbReference>
<feature type="region of interest" description="Disordered" evidence="2">
    <location>
        <begin position="326"/>
        <end position="510"/>
    </location>
</feature>
<dbReference type="PANTHER" id="PTHR23167">
    <property type="entry name" value="CALPONIN HOMOLOGY DOMAIN-CONTAINING PROTEIN DDB_G0272472-RELATED"/>
    <property type="match status" value="1"/>
</dbReference>
<proteinExistence type="predicted"/>
<sequence>MRQPGLPVSSAPRCKHCSNTLHSGRYRATAEPGVFVCPSHPPEATSVSPKLPGLAASQPGAVPTDFKPPSAPQKAQGVRGQRDVGPEAKPTSWQPVVGNSAARGIVPTAATSPMGSPAGPRLSVGPVSGKASIRVTNSSPTGWSSPAQDMVAISPRPAVTSSAPGPRPATPQGQATTRVPAPQTKFSVSPAPPGPADTPASAPPASRTQPAQEKSVQTPRPAPIAGATVRAPAPADAPSGVVSRAQALSCLRKALPGLGEAGTQAPGRPSPAASPALNCHPRAEGPRAGPSAKPAPLASPQAFRPPARTEPQALLSTLKTPTLPQAAVKTSAVSSGVSRAGAGSRLRPEASLAKGPSASPQEGQEDGPARWRGLLKPVDKSSPAERALELKEPRVPGEPRAGNVPWKAPVHVTVTPVPPERTPGPAEPRPSLSAAPPSPAPSPSRRRKLAIPANLDVSGDWLQPRPWVQEAPARSRKEEEGWPPPQDKPGRPLDPAGVPAPPSKAVTSPVRLHPDYVPQEEIQRQMQSIQGQLDVLELRGVELEKRLRAAEGDASEDALMVDWFRLIHEKQLLLRLESELMYKARDQRLEEQQLDLEGELRRLMAKPENLKSPQDRQREQDLLNKYVRTVNDRSDIVDFLDEDRLREQEEDEMLQNMIQKLDLQRKKPKSRLSKAWSLRSRSRTPE</sequence>
<evidence type="ECO:0000259" key="3">
    <source>
        <dbReference type="PROSITE" id="PS51848"/>
    </source>
</evidence>
<feature type="compositionally biased region" description="Low complexity" evidence="2">
    <location>
        <begin position="331"/>
        <end position="345"/>
    </location>
</feature>
<dbReference type="STRING" id="9402.L5KC08"/>
<evidence type="ECO:0000313" key="4">
    <source>
        <dbReference type="EMBL" id="ELK09224.1"/>
    </source>
</evidence>
<keyword evidence="5" id="KW-1185">Reference proteome</keyword>
<feature type="compositionally biased region" description="Pro residues" evidence="2">
    <location>
        <begin position="416"/>
        <end position="428"/>
    </location>
</feature>
<dbReference type="Pfam" id="PF12130">
    <property type="entry name" value="bMERB_dom"/>
    <property type="match status" value="1"/>
</dbReference>
<dbReference type="PROSITE" id="PS51848">
    <property type="entry name" value="BMERB"/>
    <property type="match status" value="1"/>
</dbReference>
<organism evidence="4 5">
    <name type="scientific">Pteropus alecto</name>
    <name type="common">Black flying fox</name>
    <dbReference type="NCBI Taxonomy" id="9402"/>
    <lineage>
        <taxon>Eukaryota</taxon>
        <taxon>Metazoa</taxon>
        <taxon>Chordata</taxon>
        <taxon>Craniata</taxon>
        <taxon>Vertebrata</taxon>
        <taxon>Euteleostomi</taxon>
        <taxon>Mammalia</taxon>
        <taxon>Eutheria</taxon>
        <taxon>Laurasiatheria</taxon>
        <taxon>Chiroptera</taxon>
        <taxon>Yinpterochiroptera</taxon>
        <taxon>Pteropodoidea</taxon>
        <taxon>Pteropodidae</taxon>
        <taxon>Pteropodinae</taxon>
        <taxon>Pteropus</taxon>
    </lineage>
</organism>
<name>L5KC08_PTEAL</name>
<reference evidence="5" key="1">
    <citation type="journal article" date="2013" name="Science">
        <title>Comparative analysis of bat genomes provides insight into the evolution of flight and immunity.</title>
        <authorList>
            <person name="Zhang G."/>
            <person name="Cowled C."/>
            <person name="Shi Z."/>
            <person name="Huang Z."/>
            <person name="Bishop-Lilly K.A."/>
            <person name="Fang X."/>
            <person name="Wynne J.W."/>
            <person name="Xiong Z."/>
            <person name="Baker M.L."/>
            <person name="Zhao W."/>
            <person name="Tachedjian M."/>
            <person name="Zhu Y."/>
            <person name="Zhou P."/>
            <person name="Jiang X."/>
            <person name="Ng J."/>
            <person name="Yang L."/>
            <person name="Wu L."/>
            <person name="Xiao J."/>
            <person name="Feng Y."/>
            <person name="Chen Y."/>
            <person name="Sun X."/>
            <person name="Zhang Y."/>
            <person name="Marsh G.A."/>
            <person name="Crameri G."/>
            <person name="Broder C.C."/>
            <person name="Frey K.G."/>
            <person name="Wang L.F."/>
            <person name="Wang J."/>
        </authorList>
    </citation>
    <scope>NUCLEOTIDE SEQUENCE [LARGE SCALE GENOMIC DNA]</scope>
</reference>
<feature type="coiled-coil region" evidence="1">
    <location>
        <begin position="519"/>
        <end position="553"/>
    </location>
</feature>
<dbReference type="InterPro" id="IPR050540">
    <property type="entry name" value="F-actin_Monoox_Mical"/>
</dbReference>
<evidence type="ECO:0000313" key="5">
    <source>
        <dbReference type="Proteomes" id="UP000010552"/>
    </source>
</evidence>
<dbReference type="InterPro" id="IPR022735">
    <property type="entry name" value="bMERB_dom"/>
</dbReference>
<dbReference type="EMBL" id="KB030838">
    <property type="protein sequence ID" value="ELK09224.1"/>
    <property type="molecule type" value="Genomic_DNA"/>
</dbReference>
<dbReference type="AlphaFoldDB" id="L5KC08"/>
<evidence type="ECO:0000256" key="1">
    <source>
        <dbReference type="SAM" id="Coils"/>
    </source>
</evidence>
<dbReference type="InParanoid" id="L5KC08"/>
<feature type="compositionally biased region" description="Low complexity" evidence="2">
    <location>
        <begin position="197"/>
        <end position="211"/>
    </location>
</feature>
<feature type="region of interest" description="Disordered" evidence="2">
    <location>
        <begin position="40"/>
        <end position="243"/>
    </location>
</feature>
<feature type="domain" description="BMERB" evidence="3">
    <location>
        <begin position="509"/>
        <end position="656"/>
    </location>
</feature>
<feature type="region of interest" description="Disordered" evidence="2">
    <location>
        <begin position="259"/>
        <end position="305"/>
    </location>
</feature>
<dbReference type="PANTHER" id="PTHR23167:SF87">
    <property type="entry name" value="MICAL-LIKE PROTEIN 2"/>
    <property type="match status" value="1"/>
</dbReference>
<protein>
    <submittedName>
        <fullName evidence="4">MICAL-like protein 2</fullName>
    </submittedName>
</protein>
<evidence type="ECO:0000256" key="2">
    <source>
        <dbReference type="SAM" id="MobiDB-lite"/>
    </source>
</evidence>
<feature type="compositionally biased region" description="Low complexity" evidence="2">
    <location>
        <begin position="265"/>
        <end position="276"/>
    </location>
</feature>
<gene>
    <name evidence="4" type="ORF">PAL_GLEAN10002661</name>
</gene>
<accession>L5KC08</accession>